<accession>A4A0L1</accession>
<organism evidence="1 2">
    <name type="scientific">Blastopirellula marina DSM 3645</name>
    <dbReference type="NCBI Taxonomy" id="314230"/>
    <lineage>
        <taxon>Bacteria</taxon>
        <taxon>Pseudomonadati</taxon>
        <taxon>Planctomycetota</taxon>
        <taxon>Planctomycetia</taxon>
        <taxon>Pirellulales</taxon>
        <taxon>Pirellulaceae</taxon>
        <taxon>Blastopirellula</taxon>
    </lineage>
</organism>
<protein>
    <submittedName>
        <fullName evidence="1">Uncharacterized protein</fullName>
    </submittedName>
</protein>
<dbReference type="EMBL" id="AANZ01000029">
    <property type="protein sequence ID" value="EAQ77677.1"/>
    <property type="molecule type" value="Genomic_DNA"/>
</dbReference>
<sequence length="122" mass="12924">MITLLLATIVLVGCSGYSENRVIATVKFEDGTPLTSGQVRIVGDEFETFGYIQEDGTVDLGMIDGGVPDGVYQASIDAYAADPSGGVGRKSLVAKKFQSYETSGIQIEVSGDKEIEIVVEKP</sequence>
<dbReference type="Proteomes" id="UP000004358">
    <property type="component" value="Unassembled WGS sequence"/>
</dbReference>
<evidence type="ECO:0000313" key="1">
    <source>
        <dbReference type="EMBL" id="EAQ77677.1"/>
    </source>
</evidence>
<name>A4A0L1_9BACT</name>
<reference evidence="1 2" key="1">
    <citation type="submission" date="2006-02" db="EMBL/GenBank/DDBJ databases">
        <authorList>
            <person name="Amann R."/>
            <person name="Ferriera S."/>
            <person name="Johnson J."/>
            <person name="Kravitz S."/>
            <person name="Halpern A."/>
            <person name="Remington K."/>
            <person name="Beeson K."/>
            <person name="Tran B."/>
            <person name="Rogers Y.-H."/>
            <person name="Friedman R."/>
            <person name="Venter J.C."/>
        </authorList>
    </citation>
    <scope>NUCLEOTIDE SEQUENCE [LARGE SCALE GENOMIC DNA]</scope>
    <source>
        <strain evidence="1 2">DSM 3645</strain>
    </source>
</reference>
<comment type="caution">
    <text evidence="1">The sequence shown here is derived from an EMBL/GenBank/DDBJ whole genome shotgun (WGS) entry which is preliminary data.</text>
</comment>
<dbReference type="HOGENOM" id="CLU_159795_0_0_0"/>
<evidence type="ECO:0000313" key="2">
    <source>
        <dbReference type="Proteomes" id="UP000004358"/>
    </source>
</evidence>
<gene>
    <name evidence="1" type="ORF">DSM3645_01881</name>
</gene>
<proteinExistence type="predicted"/>
<dbReference type="AlphaFoldDB" id="A4A0L1"/>